<protein>
    <submittedName>
        <fullName evidence="2">Helix-turn-helix domain protein</fullName>
    </submittedName>
</protein>
<dbReference type="EMBL" id="CP036347">
    <property type="protein sequence ID" value="QDU05456.1"/>
    <property type="molecule type" value="Genomic_DNA"/>
</dbReference>
<evidence type="ECO:0000313" key="3">
    <source>
        <dbReference type="Proteomes" id="UP000320722"/>
    </source>
</evidence>
<name>A0A517WJM4_9PLAN</name>
<evidence type="ECO:0000256" key="1">
    <source>
        <dbReference type="SAM" id="MobiDB-lite"/>
    </source>
</evidence>
<dbReference type="Proteomes" id="UP000320722">
    <property type="component" value="Chromosome"/>
</dbReference>
<evidence type="ECO:0000313" key="2">
    <source>
        <dbReference type="EMBL" id="QDU05456.1"/>
    </source>
</evidence>
<organism evidence="2 3">
    <name type="scientific">Gimesia chilikensis</name>
    <dbReference type="NCBI Taxonomy" id="2605989"/>
    <lineage>
        <taxon>Bacteria</taxon>
        <taxon>Pseudomonadati</taxon>
        <taxon>Planctomycetota</taxon>
        <taxon>Planctomycetia</taxon>
        <taxon>Planctomycetales</taxon>
        <taxon>Planctomycetaceae</taxon>
        <taxon>Gimesia</taxon>
    </lineage>
</organism>
<dbReference type="RefSeq" id="WP_197999502.1">
    <property type="nucleotide sequence ID" value="NZ_CP036347.1"/>
</dbReference>
<dbReference type="AlphaFoldDB" id="A0A517WJM4"/>
<dbReference type="SUPFAM" id="SSF46955">
    <property type="entry name" value="Putative DNA-binding domain"/>
    <property type="match status" value="1"/>
</dbReference>
<feature type="compositionally biased region" description="Low complexity" evidence="1">
    <location>
        <begin position="61"/>
        <end position="71"/>
    </location>
</feature>
<dbReference type="NCBIfam" id="TIGR01764">
    <property type="entry name" value="excise"/>
    <property type="match status" value="1"/>
</dbReference>
<reference evidence="2 3" key="1">
    <citation type="submission" date="2019-02" db="EMBL/GenBank/DDBJ databases">
        <title>Deep-cultivation of Planctomycetes and their phenomic and genomic characterization uncovers novel biology.</title>
        <authorList>
            <person name="Wiegand S."/>
            <person name="Jogler M."/>
            <person name="Boedeker C."/>
            <person name="Pinto D."/>
            <person name="Vollmers J."/>
            <person name="Rivas-Marin E."/>
            <person name="Kohn T."/>
            <person name="Peeters S.H."/>
            <person name="Heuer A."/>
            <person name="Rast P."/>
            <person name="Oberbeckmann S."/>
            <person name="Bunk B."/>
            <person name="Jeske O."/>
            <person name="Meyerdierks A."/>
            <person name="Storesund J.E."/>
            <person name="Kallscheuer N."/>
            <person name="Luecker S."/>
            <person name="Lage O.M."/>
            <person name="Pohl T."/>
            <person name="Merkel B.J."/>
            <person name="Hornburger P."/>
            <person name="Mueller R.-W."/>
            <person name="Bruemmer F."/>
            <person name="Labrenz M."/>
            <person name="Spormann A.M."/>
            <person name="Op den Camp H."/>
            <person name="Overmann J."/>
            <person name="Amann R."/>
            <person name="Jetten M.S.M."/>
            <person name="Mascher T."/>
            <person name="Medema M.H."/>
            <person name="Devos D.P."/>
            <person name="Kaster A.-K."/>
            <person name="Ovreas L."/>
            <person name="Rohde M."/>
            <person name="Galperin M.Y."/>
            <person name="Jogler C."/>
        </authorList>
    </citation>
    <scope>NUCLEOTIDE SEQUENCE [LARGE SCALE GENOMIC DNA]</scope>
    <source>
        <strain evidence="2 3">V6</strain>
    </source>
</reference>
<proteinExistence type="predicted"/>
<dbReference type="GO" id="GO:0003677">
    <property type="term" value="F:DNA binding"/>
    <property type="evidence" value="ECO:0007669"/>
    <property type="project" value="InterPro"/>
</dbReference>
<dbReference type="InterPro" id="IPR009061">
    <property type="entry name" value="DNA-bd_dom_put_sf"/>
</dbReference>
<sequence>MNTSISAAFHTIEELAPKLAVSISTIRRRIRDGSIPAIQPGGKGTKLLIPKEWVNQQATISKSSRLESSSSGRHQRKSISGPAPRWRK</sequence>
<feature type="region of interest" description="Disordered" evidence="1">
    <location>
        <begin position="60"/>
        <end position="88"/>
    </location>
</feature>
<dbReference type="InterPro" id="IPR010093">
    <property type="entry name" value="SinI_DNA-bd"/>
</dbReference>
<accession>A0A517WJM4</accession>
<gene>
    <name evidence="2" type="ORF">V6x_51930</name>
</gene>